<organism evidence="2">
    <name type="scientific">Woronichinia naegeliana WA131</name>
    <dbReference type="NCBI Taxonomy" id="2824559"/>
    <lineage>
        <taxon>Bacteria</taxon>
        <taxon>Bacillati</taxon>
        <taxon>Cyanobacteriota</taxon>
        <taxon>Cyanophyceae</taxon>
        <taxon>Synechococcales</taxon>
        <taxon>Coelosphaeriaceae</taxon>
        <taxon>Woronichinia</taxon>
    </lineage>
</organism>
<evidence type="ECO:0000313" key="2">
    <source>
        <dbReference type="EMBL" id="UXE64320.1"/>
    </source>
</evidence>
<dbReference type="InterPro" id="IPR027417">
    <property type="entry name" value="P-loop_NTPase"/>
</dbReference>
<sequence length="432" mass="50283">MIEEVTIENYKSIQSLTLPLGRVTVLIGENGCGKSNILEAIALGSAAAADKLDNEFLASRGIRVTDPKLMRSAFDVANLDKEIKISFKFGLKDSITYLLSHDKNTYSGWIYKKETPYDDEAHNTNKLIVEINELRLDLMNIMNESFGYFDTREKAYDSCNSENIRDTYQRIKTLFDKSEELRKLSEKKQEELSKTHKILMPWAINYPQYHQKLQSFLLFIVEFSSLKSFEKERQIQPLGINGEGLFKYLKYLSQKDDLSQLKEIKEKLELIDWFEDFEVSQNLFFEERVLRIRDRYIDPDLEYFDQKSANEGFLFLLFYFCLFIGEETPKFFAIDNIDSSLNPRLCRRLIEDLVELAKKHDKQVILTTHNPAVLDGLDLHDEEQKLYVINRKLSGHTRADQVFPPKAPEGKKPVRLSEAFLRGYIGGLPENF</sequence>
<accession>A0A977L592</accession>
<dbReference type="KEGG" id="wna:KA717_18660"/>
<dbReference type="InterPro" id="IPR014555">
    <property type="entry name" value="RecF-like"/>
</dbReference>
<dbReference type="EMBL" id="CP073041">
    <property type="protein sequence ID" value="UXE64320.1"/>
    <property type="molecule type" value="Genomic_DNA"/>
</dbReference>
<dbReference type="PIRSF" id="PIRSF029347">
    <property type="entry name" value="RecF"/>
    <property type="match status" value="1"/>
</dbReference>
<dbReference type="InterPro" id="IPR041685">
    <property type="entry name" value="AAA_GajA/Old/RecF-like"/>
</dbReference>
<name>A0A977L592_9CYAN</name>
<dbReference type="AlphaFoldDB" id="A0A977L592"/>
<dbReference type="PANTHER" id="PTHR43581:SF2">
    <property type="entry name" value="EXCINUCLEASE ATPASE SUBUNIT"/>
    <property type="match status" value="1"/>
</dbReference>
<dbReference type="PANTHER" id="PTHR43581">
    <property type="entry name" value="ATP/GTP PHOSPHATASE"/>
    <property type="match status" value="1"/>
</dbReference>
<dbReference type="SUPFAM" id="SSF52540">
    <property type="entry name" value="P-loop containing nucleoside triphosphate hydrolases"/>
    <property type="match status" value="1"/>
</dbReference>
<gene>
    <name evidence="2" type="ORF">KA717_18660</name>
</gene>
<evidence type="ECO:0000259" key="1">
    <source>
        <dbReference type="Pfam" id="PF13175"/>
    </source>
</evidence>
<dbReference type="InterPro" id="IPR051396">
    <property type="entry name" value="Bact_Antivir_Def_Nuclease"/>
</dbReference>
<proteinExistence type="predicted"/>
<reference evidence="2" key="1">
    <citation type="submission" date="2021-04" db="EMBL/GenBank/DDBJ databases">
        <title>Genome sequence of Woronichinia naegeliana from Washington state freshwater lake bloom.</title>
        <authorList>
            <person name="Dreher T.W."/>
        </authorList>
    </citation>
    <scope>NUCLEOTIDE SEQUENCE</scope>
    <source>
        <strain evidence="2">WA131</strain>
    </source>
</reference>
<dbReference type="Pfam" id="PF13175">
    <property type="entry name" value="AAA_15"/>
    <property type="match status" value="1"/>
</dbReference>
<protein>
    <submittedName>
        <fullName evidence="2">AAA family ATPase</fullName>
    </submittedName>
</protein>
<dbReference type="Gene3D" id="3.40.50.300">
    <property type="entry name" value="P-loop containing nucleotide triphosphate hydrolases"/>
    <property type="match status" value="1"/>
</dbReference>
<dbReference type="Proteomes" id="UP001065613">
    <property type="component" value="Chromosome"/>
</dbReference>
<feature type="domain" description="Endonuclease GajA/Old nuclease/RecF-like AAA" evidence="1">
    <location>
        <begin position="1"/>
        <end position="372"/>
    </location>
</feature>